<dbReference type="PANTHER" id="PTHR13691:SF5">
    <property type="entry name" value="LARGE RIBOSOMAL SUBUNIT PROTEIN UL2M"/>
    <property type="match status" value="1"/>
</dbReference>
<comment type="similarity">
    <text evidence="2">Belongs to the universal ribosomal protein uL2 family.</text>
</comment>
<dbReference type="InterPro" id="IPR014722">
    <property type="entry name" value="Rib_uL2_dom2"/>
</dbReference>
<dbReference type="NCBIfam" id="TIGR01171">
    <property type="entry name" value="rplB_bact"/>
    <property type="match status" value="1"/>
</dbReference>
<evidence type="ECO:0000313" key="11">
    <source>
        <dbReference type="EMBL" id="KAA8911600.1"/>
    </source>
</evidence>
<evidence type="ECO:0000256" key="6">
    <source>
        <dbReference type="ARBA" id="ARBA00037226"/>
    </source>
</evidence>
<dbReference type="InterPro" id="IPR014726">
    <property type="entry name" value="Ribosomal_uL2_dom3"/>
</dbReference>
<proteinExistence type="inferred from homology"/>
<comment type="function">
    <text evidence="6">Component of the mitochondrial ribosome (mitoribosome), a dedicated translation machinery responsible for the synthesis of mitochondrial genome-encoded proteins, including at least some of the essential transmembrane subunits of the mitochondrial respiratory chain. The mitoribosomes are attached to the mitochondrial inner membrane and translation products are cotranslationally integrated into the membrane.</text>
</comment>
<evidence type="ECO:0000256" key="7">
    <source>
        <dbReference type="ARBA" id="ARBA00069872"/>
    </source>
</evidence>
<dbReference type="AlphaFoldDB" id="A0A642V2X2"/>
<dbReference type="SMART" id="SM01383">
    <property type="entry name" value="Ribosomal_L2"/>
    <property type="match status" value="1"/>
</dbReference>
<dbReference type="VEuPathDB" id="FungiDB:TRICI_003758"/>
<dbReference type="PANTHER" id="PTHR13691">
    <property type="entry name" value="RIBOSOMAL PROTEIN L2"/>
    <property type="match status" value="1"/>
</dbReference>
<dbReference type="FunFam" id="4.10.950.10:FF:000001">
    <property type="entry name" value="50S ribosomal protein L2"/>
    <property type="match status" value="1"/>
</dbReference>
<dbReference type="OrthoDB" id="268576at2759"/>
<feature type="region of interest" description="Disordered" evidence="8">
    <location>
        <begin position="341"/>
        <end position="398"/>
    </location>
</feature>
<evidence type="ECO:0000256" key="5">
    <source>
        <dbReference type="ARBA" id="ARBA00023274"/>
    </source>
</evidence>
<evidence type="ECO:0000256" key="2">
    <source>
        <dbReference type="ARBA" id="ARBA00005636"/>
    </source>
</evidence>
<feature type="region of interest" description="Disordered" evidence="8">
    <location>
        <begin position="23"/>
        <end position="46"/>
    </location>
</feature>
<comment type="caution">
    <text evidence="11">The sequence shown here is derived from an EMBL/GenBank/DDBJ whole genome shotgun (WGS) entry which is preliminary data.</text>
</comment>
<dbReference type="GO" id="GO:0032543">
    <property type="term" value="P:mitochondrial translation"/>
    <property type="evidence" value="ECO:0007669"/>
    <property type="project" value="TreeGrafter"/>
</dbReference>
<keyword evidence="5" id="KW-0687">Ribonucleoprotein</keyword>
<feature type="compositionally biased region" description="Basic residues" evidence="8">
    <location>
        <begin position="351"/>
        <end position="361"/>
    </location>
</feature>
<dbReference type="Gene3D" id="2.30.30.30">
    <property type="match status" value="1"/>
</dbReference>
<feature type="compositionally biased region" description="Basic and acidic residues" evidence="8">
    <location>
        <begin position="387"/>
        <end position="398"/>
    </location>
</feature>
<dbReference type="GO" id="GO:0005762">
    <property type="term" value="C:mitochondrial large ribosomal subunit"/>
    <property type="evidence" value="ECO:0007669"/>
    <property type="project" value="TreeGrafter"/>
</dbReference>
<dbReference type="SUPFAM" id="SSF50104">
    <property type="entry name" value="Translation proteins SH3-like domain"/>
    <property type="match status" value="1"/>
</dbReference>
<accession>A0A642V2X2</accession>
<evidence type="ECO:0000256" key="4">
    <source>
        <dbReference type="ARBA" id="ARBA00023128"/>
    </source>
</evidence>
<sequence>MSLLATLRTMAFQSRASRPALRALYSTSGPVDGEPQPKARTGRKEVAPEVIENTKKLQREIENMDLVPLGQQSNLNELEKQDNEMKRQLKLYKEIVQMRKLKPISPSMRWWRRPIYPYLHKGGPIRQLTVPKKKRGGRNHHGRITVRHQGGGHKRRIRIVDFYRFEEGEQHVVRIEYDPNRSAHIALLENKTTGGLSYIPACVGMREGDVVESFRSGIPQRIMDKMGGQTDPSILAAHTARKGNCLPMSMIPLGTVIHNIGITKIGPAKFCRAAGTYGRLYEKLPDKNKAVVRLRSGEYRYVSLEACATIGVASNPAHQHQSLGKAGRSRNLGIRPTVRGLAMNNVDHPHGGGRGKSKGNKHSQSPWGVLAKGGYKTRRGKNVNRMLVKDRPRGKEKR</sequence>
<dbReference type="InterPro" id="IPR012340">
    <property type="entry name" value="NA-bd_OB-fold"/>
</dbReference>
<dbReference type="InterPro" id="IPR005880">
    <property type="entry name" value="Ribosomal_uL2_bac/org-type"/>
</dbReference>
<evidence type="ECO:0000313" key="12">
    <source>
        <dbReference type="Proteomes" id="UP000761534"/>
    </source>
</evidence>
<dbReference type="Gene3D" id="4.10.950.10">
    <property type="entry name" value="Ribosomal protein L2, domain 3"/>
    <property type="match status" value="1"/>
</dbReference>
<dbReference type="InterPro" id="IPR022669">
    <property type="entry name" value="Ribosomal_uL2_C"/>
</dbReference>
<keyword evidence="3" id="KW-0689">Ribosomal protein</keyword>
<dbReference type="GO" id="GO:0016740">
    <property type="term" value="F:transferase activity"/>
    <property type="evidence" value="ECO:0007669"/>
    <property type="project" value="InterPro"/>
</dbReference>
<dbReference type="FunFam" id="2.40.50.140:FF:000128">
    <property type="entry name" value="50S ribosomal protein L2"/>
    <property type="match status" value="1"/>
</dbReference>
<dbReference type="InterPro" id="IPR008991">
    <property type="entry name" value="Translation_prot_SH3-like_sf"/>
</dbReference>
<dbReference type="Pfam" id="PF03947">
    <property type="entry name" value="Ribosomal_L2_C"/>
    <property type="match status" value="1"/>
</dbReference>
<dbReference type="Proteomes" id="UP000761534">
    <property type="component" value="Unassembled WGS sequence"/>
</dbReference>
<name>A0A642V2X2_9ASCO</name>
<dbReference type="Gene3D" id="2.40.50.140">
    <property type="entry name" value="Nucleic acid-binding proteins"/>
    <property type="match status" value="1"/>
</dbReference>
<feature type="region of interest" description="Disordered" evidence="8">
    <location>
        <begin position="131"/>
        <end position="150"/>
    </location>
</feature>
<evidence type="ECO:0000256" key="3">
    <source>
        <dbReference type="ARBA" id="ARBA00022980"/>
    </source>
</evidence>
<feature type="domain" description="Large ribosomal subunit protein uL2 C-terminal" evidence="9">
    <location>
        <begin position="240"/>
        <end position="370"/>
    </location>
</feature>
<protein>
    <recommendedName>
        <fullName evidence="7">Large ribosomal subunit protein uL2m</fullName>
    </recommendedName>
</protein>
<dbReference type="GO" id="GO:0003723">
    <property type="term" value="F:RNA binding"/>
    <property type="evidence" value="ECO:0007669"/>
    <property type="project" value="InterPro"/>
</dbReference>
<evidence type="ECO:0000259" key="10">
    <source>
        <dbReference type="SMART" id="SM01383"/>
    </source>
</evidence>
<dbReference type="GO" id="GO:0003735">
    <property type="term" value="F:structural constituent of ribosome"/>
    <property type="evidence" value="ECO:0007669"/>
    <property type="project" value="InterPro"/>
</dbReference>
<feature type="domain" description="Large ribosomal subunit protein uL2 RNA-binding" evidence="10">
    <location>
        <begin position="137"/>
        <end position="213"/>
    </location>
</feature>
<dbReference type="InterPro" id="IPR002171">
    <property type="entry name" value="Ribosomal_uL2"/>
</dbReference>
<evidence type="ECO:0000256" key="1">
    <source>
        <dbReference type="ARBA" id="ARBA00004173"/>
    </source>
</evidence>
<dbReference type="SUPFAM" id="SSF50249">
    <property type="entry name" value="Nucleic acid-binding proteins"/>
    <property type="match status" value="1"/>
</dbReference>
<reference evidence="11" key="1">
    <citation type="journal article" date="2019" name="G3 (Bethesda)">
        <title>Genome Assemblies of Two Rare Opportunistic Yeast Pathogens: Diutina rugosa (syn. Candida rugosa) and Trichomonascus ciferrii (syn. Candida ciferrii).</title>
        <authorList>
            <person name="Mixao V."/>
            <person name="Saus E."/>
            <person name="Hansen A.P."/>
            <person name="Lass-Florl C."/>
            <person name="Gabaldon T."/>
        </authorList>
    </citation>
    <scope>NUCLEOTIDE SEQUENCE</scope>
    <source>
        <strain evidence="11">CBS 4856</strain>
    </source>
</reference>
<dbReference type="Pfam" id="PF00181">
    <property type="entry name" value="Ribosomal_L2_N"/>
    <property type="match status" value="1"/>
</dbReference>
<dbReference type="InterPro" id="IPR022666">
    <property type="entry name" value="Ribosomal_uL2_RNA-bd_dom"/>
</dbReference>
<dbReference type="EMBL" id="SWFS01000277">
    <property type="protein sequence ID" value="KAA8911600.1"/>
    <property type="molecule type" value="Genomic_DNA"/>
</dbReference>
<organism evidence="11 12">
    <name type="scientific">Trichomonascus ciferrii</name>
    <dbReference type="NCBI Taxonomy" id="44093"/>
    <lineage>
        <taxon>Eukaryota</taxon>
        <taxon>Fungi</taxon>
        <taxon>Dikarya</taxon>
        <taxon>Ascomycota</taxon>
        <taxon>Saccharomycotina</taxon>
        <taxon>Dipodascomycetes</taxon>
        <taxon>Dipodascales</taxon>
        <taxon>Trichomonascaceae</taxon>
        <taxon>Trichomonascus</taxon>
        <taxon>Trichomonascus ciferrii complex</taxon>
    </lineage>
</organism>
<evidence type="ECO:0000256" key="8">
    <source>
        <dbReference type="SAM" id="MobiDB-lite"/>
    </source>
</evidence>
<evidence type="ECO:0000259" key="9">
    <source>
        <dbReference type="SMART" id="SM01382"/>
    </source>
</evidence>
<keyword evidence="4" id="KW-0496">Mitochondrion</keyword>
<gene>
    <name evidence="11" type="ORF">TRICI_003758</name>
</gene>
<dbReference type="SMART" id="SM01382">
    <property type="entry name" value="Ribosomal_L2_C"/>
    <property type="match status" value="1"/>
</dbReference>
<comment type="subcellular location">
    <subcellularLocation>
        <location evidence="1">Mitochondrion</location>
    </subcellularLocation>
</comment>
<keyword evidence="12" id="KW-1185">Reference proteome</keyword>